<dbReference type="EMBL" id="FONA01000015">
    <property type="protein sequence ID" value="SFE63750.1"/>
    <property type="molecule type" value="Genomic_DNA"/>
</dbReference>
<dbReference type="InterPro" id="IPR023214">
    <property type="entry name" value="HAD_sf"/>
</dbReference>
<dbReference type="STRING" id="385682.SAMN05444380_11523"/>
<dbReference type="InParanoid" id="A0A1I2C7U1"/>
<accession>A0A1I2C7U1</accession>
<dbReference type="InterPro" id="IPR036412">
    <property type="entry name" value="HAD-like_sf"/>
</dbReference>
<dbReference type="Proteomes" id="UP000181976">
    <property type="component" value="Unassembled WGS sequence"/>
</dbReference>
<evidence type="ECO:0008006" key="3">
    <source>
        <dbReference type="Google" id="ProtNLM"/>
    </source>
</evidence>
<dbReference type="OrthoDB" id="5431039at2"/>
<dbReference type="AlphaFoldDB" id="A0A1I2C7U1"/>
<sequence length="147" mass="17163">MIIAVDFDGTIVEHRYPEIGKEKLFAFETLKALQKQGHLLILWTFRTGKKLEEAVEFCAKHGVEFYAVNKNFPEEKFDEATVSRKINADVFIDDKNIGGFPGWGEIYHMLCQDVPQNEREIFLSRFRKAERKTFCGFIKSLFCKNYP</sequence>
<dbReference type="RefSeq" id="WP_010526053.1">
    <property type="nucleotide sequence ID" value="NZ_AFSL01000002.1"/>
</dbReference>
<protein>
    <recommendedName>
        <fullName evidence="3">Hydrolase</fullName>
    </recommendedName>
</protein>
<keyword evidence="2" id="KW-1185">Reference proteome</keyword>
<dbReference type="eggNOG" id="COG0647">
    <property type="taxonomic scope" value="Bacteria"/>
</dbReference>
<proteinExistence type="predicted"/>
<organism evidence="1 2">
    <name type="scientific">Thermophagus xiamenensis</name>
    <dbReference type="NCBI Taxonomy" id="385682"/>
    <lineage>
        <taxon>Bacteria</taxon>
        <taxon>Pseudomonadati</taxon>
        <taxon>Bacteroidota</taxon>
        <taxon>Bacteroidia</taxon>
        <taxon>Marinilabiliales</taxon>
        <taxon>Marinilabiliaceae</taxon>
        <taxon>Thermophagus</taxon>
    </lineage>
</organism>
<dbReference type="SUPFAM" id="SSF56784">
    <property type="entry name" value="HAD-like"/>
    <property type="match status" value="1"/>
</dbReference>
<evidence type="ECO:0000313" key="1">
    <source>
        <dbReference type="EMBL" id="SFE63750.1"/>
    </source>
</evidence>
<dbReference type="Gene3D" id="3.40.50.1000">
    <property type="entry name" value="HAD superfamily/HAD-like"/>
    <property type="match status" value="1"/>
</dbReference>
<reference evidence="1 2" key="1">
    <citation type="submission" date="2016-10" db="EMBL/GenBank/DDBJ databases">
        <authorList>
            <person name="de Groot N.N."/>
        </authorList>
    </citation>
    <scope>NUCLEOTIDE SEQUENCE [LARGE SCALE GENOMIC DNA]</scope>
    <source>
        <strain evidence="1 2">DSM 19012</strain>
    </source>
</reference>
<name>A0A1I2C7U1_9BACT</name>
<evidence type="ECO:0000313" key="2">
    <source>
        <dbReference type="Proteomes" id="UP000181976"/>
    </source>
</evidence>
<gene>
    <name evidence="1" type="ORF">SAMN05444380_11523</name>
</gene>
<dbReference type="NCBIfam" id="NF046079">
    <property type="entry name" value="HAD_phos_BT0820"/>
    <property type="match status" value="1"/>
</dbReference>